<dbReference type="InterPro" id="IPR011701">
    <property type="entry name" value="MFS"/>
</dbReference>
<dbReference type="PANTHER" id="PTHR12778:SF9">
    <property type="entry name" value="ACETYL-COENZYME A TRANSPORTER 1"/>
    <property type="match status" value="1"/>
</dbReference>
<accession>A0A381DKA5</accession>
<evidence type="ECO:0000256" key="3">
    <source>
        <dbReference type="ARBA" id="ARBA00022989"/>
    </source>
</evidence>
<feature type="domain" description="Major facilitator superfamily (MFS) profile" evidence="5">
    <location>
        <begin position="1"/>
        <end position="186"/>
    </location>
</feature>
<proteinExistence type="predicted"/>
<dbReference type="Gene3D" id="1.20.1250.20">
    <property type="entry name" value="MFS general substrate transporter like domains"/>
    <property type="match status" value="2"/>
</dbReference>
<name>A0A381DKA5_9BACT</name>
<dbReference type="AlphaFoldDB" id="A0A381DKA5"/>
<evidence type="ECO:0000256" key="1">
    <source>
        <dbReference type="ARBA" id="ARBA00004141"/>
    </source>
</evidence>
<dbReference type="GO" id="GO:0016020">
    <property type="term" value="C:membrane"/>
    <property type="evidence" value="ECO:0007669"/>
    <property type="project" value="UniProtKB-SubCell"/>
</dbReference>
<dbReference type="GeneID" id="93089978"/>
<organism evidence="6 7">
    <name type="scientific">Campylobacter sputorum subsp. sputorum</name>
    <dbReference type="NCBI Taxonomy" id="32024"/>
    <lineage>
        <taxon>Bacteria</taxon>
        <taxon>Pseudomonadati</taxon>
        <taxon>Campylobacterota</taxon>
        <taxon>Epsilonproteobacteria</taxon>
        <taxon>Campylobacterales</taxon>
        <taxon>Campylobacteraceae</taxon>
        <taxon>Campylobacter</taxon>
    </lineage>
</organism>
<evidence type="ECO:0000256" key="4">
    <source>
        <dbReference type="ARBA" id="ARBA00023136"/>
    </source>
</evidence>
<dbReference type="OrthoDB" id="9787815at2"/>
<dbReference type="STRING" id="32024.GCA_000788295_01647"/>
<keyword evidence="3" id="KW-1133">Transmembrane helix</keyword>
<sequence>MLYLLIFTLFLGQYVGVGFLTEGLVAIFRDDGMELKKLGLLYFVVIFWSFRCFWSPFVDKIVSKSGVYKNFIITTQILMILTLLVVGFLDIRKDTFYIVLLSFLMGFLSATNDIASSAFLRKIFKYKNLSFANSVKSGGNLVGHILGAGLALMIYDKFGLKTSAMFLISLILVSIFFIVIFDEEKKVLNSDKLNYEVMFVFLKQEKIWISVMVFQALGICMSYGLLTPVLVDSGWDVGYIGKFVHFYGTIFSIIGAFGISFIFKKLNQINRLLLITILMSLVILSMLFPINGYSFKFVVVFVVALMSSFFMSNVVILNTIIMSKAKDSPVSQIALQSSISMLFQFISFYLGIALASYFGYKFVVILSSFLCLIAFFYILKVRKFIV</sequence>
<evidence type="ECO:0000259" key="5">
    <source>
        <dbReference type="PROSITE" id="PS50850"/>
    </source>
</evidence>
<dbReference type="GO" id="GO:0022857">
    <property type="term" value="F:transmembrane transporter activity"/>
    <property type="evidence" value="ECO:0007669"/>
    <property type="project" value="InterPro"/>
</dbReference>
<reference evidence="6 7" key="1">
    <citation type="submission" date="2018-06" db="EMBL/GenBank/DDBJ databases">
        <authorList>
            <consortium name="Pathogen Informatics"/>
            <person name="Doyle S."/>
        </authorList>
    </citation>
    <scope>NUCLEOTIDE SEQUENCE [LARGE SCALE GENOMIC DNA]</scope>
    <source>
        <strain evidence="6 7">NCTC12475</strain>
    </source>
</reference>
<protein>
    <submittedName>
        <fullName evidence="6">Muropeptide transporter</fullName>
    </submittedName>
</protein>
<dbReference type="EMBL" id="UFVD01000001">
    <property type="protein sequence ID" value="SUX11109.1"/>
    <property type="molecule type" value="Genomic_DNA"/>
</dbReference>
<dbReference type="PROSITE" id="PS50850">
    <property type="entry name" value="MFS"/>
    <property type="match status" value="1"/>
</dbReference>
<keyword evidence="4" id="KW-0472">Membrane</keyword>
<keyword evidence="2" id="KW-0812">Transmembrane</keyword>
<dbReference type="InterPro" id="IPR020846">
    <property type="entry name" value="MFS_dom"/>
</dbReference>
<dbReference type="SUPFAM" id="SSF103473">
    <property type="entry name" value="MFS general substrate transporter"/>
    <property type="match status" value="1"/>
</dbReference>
<dbReference type="Pfam" id="PF07690">
    <property type="entry name" value="MFS_1"/>
    <property type="match status" value="1"/>
</dbReference>
<dbReference type="InterPro" id="IPR004752">
    <property type="entry name" value="AmpG_permease/AT-1"/>
</dbReference>
<dbReference type="InterPro" id="IPR036259">
    <property type="entry name" value="MFS_trans_sf"/>
</dbReference>
<dbReference type="Proteomes" id="UP000254920">
    <property type="component" value="Unassembled WGS sequence"/>
</dbReference>
<dbReference type="RefSeq" id="WP_089181882.1">
    <property type="nucleotide sequence ID" value="NZ_CP043427.1"/>
</dbReference>
<dbReference type="PANTHER" id="PTHR12778">
    <property type="entry name" value="SOLUTE CARRIER FAMILY 33 ACETYL-COA TRANSPORTER -RELATED"/>
    <property type="match status" value="1"/>
</dbReference>
<comment type="subcellular location">
    <subcellularLocation>
        <location evidence="1">Membrane</location>
        <topology evidence="1">Multi-pass membrane protein</topology>
    </subcellularLocation>
</comment>
<gene>
    <name evidence="6" type="primary">ampG</name>
    <name evidence="6" type="ORF">NCTC12475_01324</name>
</gene>
<keyword evidence="7" id="KW-1185">Reference proteome</keyword>
<evidence type="ECO:0000256" key="2">
    <source>
        <dbReference type="ARBA" id="ARBA00022692"/>
    </source>
</evidence>
<evidence type="ECO:0000313" key="6">
    <source>
        <dbReference type="EMBL" id="SUX11109.1"/>
    </source>
</evidence>
<evidence type="ECO:0000313" key="7">
    <source>
        <dbReference type="Proteomes" id="UP000254920"/>
    </source>
</evidence>